<organism evidence="2 3">
    <name type="scientific">Nocardia terpenica</name>
    <dbReference type="NCBI Taxonomy" id="455432"/>
    <lineage>
        <taxon>Bacteria</taxon>
        <taxon>Bacillati</taxon>
        <taxon>Actinomycetota</taxon>
        <taxon>Actinomycetes</taxon>
        <taxon>Mycobacteriales</taxon>
        <taxon>Nocardiaceae</taxon>
        <taxon>Nocardia</taxon>
    </lineage>
</organism>
<dbReference type="Proteomes" id="UP000500953">
    <property type="component" value="Chromosome"/>
</dbReference>
<protein>
    <submittedName>
        <fullName evidence="2">DoxX family protein</fullName>
    </submittedName>
</protein>
<keyword evidence="1" id="KW-0812">Transmembrane</keyword>
<name>A0A6G9ZGJ1_9NOCA</name>
<feature type="transmembrane region" description="Helical" evidence="1">
    <location>
        <begin position="263"/>
        <end position="287"/>
    </location>
</feature>
<feature type="transmembrane region" description="Helical" evidence="1">
    <location>
        <begin position="12"/>
        <end position="33"/>
    </location>
</feature>
<accession>A0A6G9ZGJ1</accession>
<evidence type="ECO:0000313" key="2">
    <source>
        <dbReference type="EMBL" id="QIS24113.1"/>
    </source>
</evidence>
<keyword evidence="1" id="KW-1133">Transmembrane helix</keyword>
<dbReference type="AlphaFoldDB" id="A0A6G9ZGJ1"/>
<dbReference type="EMBL" id="CP046173">
    <property type="protein sequence ID" value="QIS24113.1"/>
    <property type="molecule type" value="Genomic_DNA"/>
</dbReference>
<evidence type="ECO:0000313" key="3">
    <source>
        <dbReference type="Proteomes" id="UP000500953"/>
    </source>
</evidence>
<feature type="transmembrane region" description="Helical" evidence="1">
    <location>
        <begin position="76"/>
        <end position="98"/>
    </location>
</feature>
<gene>
    <name evidence="2" type="ORF">F6W96_10690</name>
</gene>
<reference evidence="2 3" key="1">
    <citation type="journal article" date="2019" name="ACS Chem. Biol.">
        <title>Identification and Mobilization of a Cryptic Antibiotic Biosynthesis Gene Locus from a Human-Pathogenic Nocardia Isolate.</title>
        <authorList>
            <person name="Herisse M."/>
            <person name="Ishida K."/>
            <person name="Porter J.L."/>
            <person name="Howden B."/>
            <person name="Hertweck C."/>
            <person name="Stinear T.P."/>
            <person name="Pidot S.J."/>
        </authorList>
    </citation>
    <scope>NUCLEOTIDE SEQUENCE [LARGE SCALE GENOMIC DNA]</scope>
    <source>
        <strain evidence="2 3">AUSMDU00012715</strain>
    </source>
</reference>
<feature type="transmembrane region" description="Helical" evidence="1">
    <location>
        <begin position="110"/>
        <end position="130"/>
    </location>
</feature>
<evidence type="ECO:0000256" key="1">
    <source>
        <dbReference type="SAM" id="Phobius"/>
    </source>
</evidence>
<keyword evidence="1" id="KW-0472">Membrane</keyword>
<sequence length="434" mass="48092">MGTRVVFRFCVVYFGLFCLLVPQIIFAFAGWFGSWLPTDVRLWQMKVFGPIYKWVGRKLFGVDAVMQQSGSGDQTVVWVMLFCVFVVAVVAAVVWTVFDRRRAEYRALAGWFLLFIRLCVVGQLLTYGMAKLIPTQMPSPALATMLEPYGDFTPMAVLWSQVGSSQPYEMLLGAAELLGGLLLLIPRTAVAGALLCLVDMAQVFVLNMTFDVPVKILSGHLMAMSLLLLAPEARRLTNALLLGRATAASTYPEPFRTTRSRRIAAAVQVALGVWLLVVLTHAGVTVWEQRGDGRPKPPLYGIWNVSEFTRDGQPVPPLLTDQTRWRRIVFDVPGFAQLQRMDDTFAFAESTVDTGAHRLVLSPPPPKGAAQPRGAAAQPNPMATFTFQQPAPDRLELNGELNGHPVTVSLRRVDPDSFPLRSTGFHWIRDFPAN</sequence>
<proteinExistence type="predicted"/>
<feature type="transmembrane region" description="Helical" evidence="1">
    <location>
        <begin position="177"/>
        <end position="198"/>
    </location>
</feature>